<accession>A0ABR2G0S7</accession>
<dbReference type="Proteomes" id="UP001472677">
    <property type="component" value="Unassembled WGS sequence"/>
</dbReference>
<proteinExistence type="predicted"/>
<organism evidence="1 2">
    <name type="scientific">Hibiscus sabdariffa</name>
    <name type="common">roselle</name>
    <dbReference type="NCBI Taxonomy" id="183260"/>
    <lineage>
        <taxon>Eukaryota</taxon>
        <taxon>Viridiplantae</taxon>
        <taxon>Streptophyta</taxon>
        <taxon>Embryophyta</taxon>
        <taxon>Tracheophyta</taxon>
        <taxon>Spermatophyta</taxon>
        <taxon>Magnoliopsida</taxon>
        <taxon>eudicotyledons</taxon>
        <taxon>Gunneridae</taxon>
        <taxon>Pentapetalae</taxon>
        <taxon>rosids</taxon>
        <taxon>malvids</taxon>
        <taxon>Malvales</taxon>
        <taxon>Malvaceae</taxon>
        <taxon>Malvoideae</taxon>
        <taxon>Hibiscus</taxon>
    </lineage>
</organism>
<reference evidence="1 2" key="1">
    <citation type="journal article" date="2024" name="G3 (Bethesda)">
        <title>Genome assembly of Hibiscus sabdariffa L. provides insights into metabolisms of medicinal natural products.</title>
        <authorList>
            <person name="Kim T."/>
        </authorList>
    </citation>
    <scope>NUCLEOTIDE SEQUENCE [LARGE SCALE GENOMIC DNA]</scope>
    <source>
        <strain evidence="1">TK-2024</strain>
        <tissue evidence="1">Old leaves</tissue>
    </source>
</reference>
<protein>
    <submittedName>
        <fullName evidence="1">Uncharacterized protein</fullName>
    </submittedName>
</protein>
<evidence type="ECO:0000313" key="2">
    <source>
        <dbReference type="Proteomes" id="UP001472677"/>
    </source>
</evidence>
<gene>
    <name evidence="1" type="ORF">V6N12_024441</name>
</gene>
<evidence type="ECO:0000313" key="1">
    <source>
        <dbReference type="EMBL" id="KAK8590057.1"/>
    </source>
</evidence>
<name>A0ABR2G0S7_9ROSI</name>
<sequence>MSFGYRGEGVDVSQTDHEFTRAAARGLRKADRLVMEGILDEVAGMVWRDDITVVRPVEGRDLEEIMIPRTTQWRAEDVAGAGANVVVVETELDSPANKDRDFNLISNSDIVLPLSFDEETDSFPI</sequence>
<comment type="caution">
    <text evidence="1">The sequence shown here is derived from an EMBL/GenBank/DDBJ whole genome shotgun (WGS) entry which is preliminary data.</text>
</comment>
<dbReference type="EMBL" id="JBBPBM010000004">
    <property type="protein sequence ID" value="KAK8590057.1"/>
    <property type="molecule type" value="Genomic_DNA"/>
</dbReference>
<keyword evidence="2" id="KW-1185">Reference proteome</keyword>